<evidence type="ECO:0000256" key="2">
    <source>
        <dbReference type="PROSITE-ProRule" id="PRU00335"/>
    </source>
</evidence>
<dbReference type="OrthoDB" id="9780824at2"/>
<dbReference type="Gene3D" id="1.10.10.60">
    <property type="entry name" value="Homeodomain-like"/>
    <property type="match status" value="1"/>
</dbReference>
<dbReference type="InterPro" id="IPR036271">
    <property type="entry name" value="Tet_transcr_reg_TetR-rel_C_sf"/>
</dbReference>
<protein>
    <submittedName>
        <fullName evidence="4">TetR family transcriptional regulator</fullName>
    </submittedName>
</protein>
<dbReference type="Gene3D" id="1.10.357.10">
    <property type="entry name" value="Tetracycline Repressor, domain 2"/>
    <property type="match status" value="1"/>
</dbReference>
<dbReference type="InterPro" id="IPR050109">
    <property type="entry name" value="HTH-type_TetR-like_transc_reg"/>
</dbReference>
<dbReference type="PANTHER" id="PTHR30055:SF222">
    <property type="entry name" value="REGULATORY PROTEIN"/>
    <property type="match status" value="1"/>
</dbReference>
<name>A0A292YLP8_9BACL</name>
<evidence type="ECO:0000313" key="5">
    <source>
        <dbReference type="Proteomes" id="UP000217785"/>
    </source>
</evidence>
<gene>
    <name evidence="4" type="ORF">EFBL_1712</name>
</gene>
<evidence type="ECO:0000259" key="3">
    <source>
        <dbReference type="PROSITE" id="PS50977"/>
    </source>
</evidence>
<comment type="caution">
    <text evidence="4">The sequence shown here is derived from an EMBL/GenBank/DDBJ whole genome shotgun (WGS) entry which is preliminary data.</text>
</comment>
<evidence type="ECO:0000256" key="1">
    <source>
        <dbReference type="ARBA" id="ARBA00023125"/>
    </source>
</evidence>
<dbReference type="EMBL" id="BDUF01000046">
    <property type="protein sequence ID" value="GAX90086.1"/>
    <property type="molecule type" value="Genomic_DNA"/>
</dbReference>
<proteinExistence type="predicted"/>
<organism evidence="4 5">
    <name type="scientific">Effusibacillus lacus</name>
    <dbReference type="NCBI Taxonomy" id="1348429"/>
    <lineage>
        <taxon>Bacteria</taxon>
        <taxon>Bacillati</taxon>
        <taxon>Bacillota</taxon>
        <taxon>Bacilli</taxon>
        <taxon>Bacillales</taxon>
        <taxon>Alicyclobacillaceae</taxon>
        <taxon>Effusibacillus</taxon>
    </lineage>
</organism>
<dbReference type="RefSeq" id="WP_096181795.1">
    <property type="nucleotide sequence ID" value="NZ_BDUF01000046.1"/>
</dbReference>
<keyword evidence="5" id="KW-1185">Reference proteome</keyword>
<dbReference type="PROSITE" id="PS50977">
    <property type="entry name" value="HTH_TETR_2"/>
    <property type="match status" value="1"/>
</dbReference>
<dbReference type="InterPro" id="IPR001647">
    <property type="entry name" value="HTH_TetR"/>
</dbReference>
<dbReference type="PROSITE" id="PS01081">
    <property type="entry name" value="HTH_TETR_1"/>
    <property type="match status" value="1"/>
</dbReference>
<dbReference type="Proteomes" id="UP000217785">
    <property type="component" value="Unassembled WGS sequence"/>
</dbReference>
<dbReference type="Pfam" id="PF00440">
    <property type="entry name" value="TetR_N"/>
    <property type="match status" value="1"/>
</dbReference>
<keyword evidence="1 2" id="KW-0238">DNA-binding</keyword>
<dbReference type="GO" id="GO:0003677">
    <property type="term" value="F:DNA binding"/>
    <property type="evidence" value="ECO:0007669"/>
    <property type="project" value="UniProtKB-UniRule"/>
</dbReference>
<dbReference type="PRINTS" id="PR00455">
    <property type="entry name" value="HTHTETR"/>
</dbReference>
<dbReference type="SUPFAM" id="SSF46689">
    <property type="entry name" value="Homeodomain-like"/>
    <property type="match status" value="1"/>
</dbReference>
<feature type="domain" description="HTH tetR-type" evidence="3">
    <location>
        <begin position="22"/>
        <end position="82"/>
    </location>
</feature>
<dbReference type="InterPro" id="IPR023772">
    <property type="entry name" value="DNA-bd_HTH_TetR-type_CS"/>
</dbReference>
<dbReference type="AlphaFoldDB" id="A0A292YLP8"/>
<reference evidence="5" key="1">
    <citation type="submission" date="2017-07" db="EMBL/GenBank/DDBJ databases">
        <title>Draft genome sequence of Effusibacillus lacus strain skLN1.</title>
        <authorList>
            <person name="Watanabe M."/>
            <person name="Kojima H."/>
            <person name="Fukui M."/>
        </authorList>
    </citation>
    <scope>NUCLEOTIDE SEQUENCE [LARGE SCALE GENOMIC DNA]</scope>
    <source>
        <strain evidence="5">skLN1</strain>
    </source>
</reference>
<dbReference type="PANTHER" id="PTHR30055">
    <property type="entry name" value="HTH-TYPE TRANSCRIPTIONAL REGULATOR RUTR"/>
    <property type="match status" value="1"/>
</dbReference>
<dbReference type="SUPFAM" id="SSF48498">
    <property type="entry name" value="Tetracyclin repressor-like, C-terminal domain"/>
    <property type="match status" value="1"/>
</dbReference>
<evidence type="ECO:0000313" key="4">
    <source>
        <dbReference type="EMBL" id="GAX90086.1"/>
    </source>
</evidence>
<accession>A0A292YLP8</accession>
<feature type="DNA-binding region" description="H-T-H motif" evidence="2">
    <location>
        <begin position="45"/>
        <end position="64"/>
    </location>
</feature>
<dbReference type="InterPro" id="IPR009057">
    <property type="entry name" value="Homeodomain-like_sf"/>
</dbReference>
<dbReference type="GO" id="GO:0006355">
    <property type="term" value="P:regulation of DNA-templated transcription"/>
    <property type="evidence" value="ECO:0007669"/>
    <property type="project" value="UniProtKB-ARBA"/>
</dbReference>
<sequence length="221" mass="25745">MDKFDDLMAEWLKDMKDEDQMTEKQRRILEASIKLFSEKGFHAASTSEIAREAGVAEGTIFRHFKTKKDILLALVVPTFMKFLTPYVLKDVKRILEDSSVNTKELMHQLFKNRLELIEKNWDKVRILFQEATFHPEIKEALVEHIGRRARGMAEIFIKQKMESGEFRELPVHAVARAAFSMMLGYIAFKHVLFVDEMAEMDDDKEIEVMIDIFLNGVGKKD</sequence>